<evidence type="ECO:0000313" key="2">
    <source>
        <dbReference type="Proteomes" id="UP000391919"/>
    </source>
</evidence>
<sequence length="63" mass="7412">MRNFRDMTIRELASQRQTVDDVQNMIRDLFKETLQTIFEAETVLSTVPMEFILEIAVTAFPFL</sequence>
<protein>
    <recommendedName>
        <fullName evidence="3">Cytochrome P450</fullName>
    </recommendedName>
</protein>
<dbReference type="AlphaFoldDB" id="A0A5J4JFB0"/>
<gene>
    <name evidence="1" type="ORF">BpJC7_14320</name>
</gene>
<evidence type="ECO:0008006" key="3">
    <source>
        <dbReference type="Google" id="ProtNLM"/>
    </source>
</evidence>
<accession>A0A5J4JFB0</accession>
<reference evidence="1 2" key="1">
    <citation type="submission" date="2019-09" db="EMBL/GenBank/DDBJ databases">
        <title>Draft genome sequence of Bacillus sp. JC-7.</title>
        <authorList>
            <person name="Tanaka N."/>
            <person name="Shiwa Y."/>
            <person name="Fujita N."/>
            <person name="Tanasupawat S."/>
        </authorList>
    </citation>
    <scope>NUCLEOTIDE SEQUENCE [LARGE SCALE GENOMIC DNA]</scope>
    <source>
        <strain evidence="1 2">JC-7</strain>
    </source>
</reference>
<dbReference type="Proteomes" id="UP000391919">
    <property type="component" value="Unassembled WGS sequence"/>
</dbReference>
<proteinExistence type="predicted"/>
<comment type="caution">
    <text evidence="1">The sequence shown here is derived from an EMBL/GenBank/DDBJ whole genome shotgun (WGS) entry which is preliminary data.</text>
</comment>
<keyword evidence="2" id="KW-1185">Reference proteome</keyword>
<organism evidence="1 2">
    <name type="scientific">Weizmannia acidilactici</name>
    <dbReference type="NCBI Taxonomy" id="2607726"/>
    <lineage>
        <taxon>Bacteria</taxon>
        <taxon>Bacillati</taxon>
        <taxon>Bacillota</taxon>
        <taxon>Bacilli</taxon>
        <taxon>Bacillales</taxon>
        <taxon>Bacillaceae</taxon>
        <taxon>Heyndrickxia</taxon>
    </lineage>
</organism>
<name>A0A5J4JFB0_9BACI</name>
<dbReference type="EMBL" id="BKZQ01000015">
    <property type="protein sequence ID" value="GER70129.1"/>
    <property type="molecule type" value="Genomic_DNA"/>
</dbReference>
<evidence type="ECO:0000313" key="1">
    <source>
        <dbReference type="EMBL" id="GER70129.1"/>
    </source>
</evidence>